<accession>A0A366IHL4</accession>
<keyword evidence="4" id="KW-0411">Iron-sulfur</keyword>
<evidence type="ECO:0000256" key="4">
    <source>
        <dbReference type="ARBA" id="ARBA00023014"/>
    </source>
</evidence>
<dbReference type="SUPFAM" id="SSF50022">
    <property type="entry name" value="ISP domain"/>
    <property type="match status" value="1"/>
</dbReference>
<sequence>MSAPVWSEGTGPRPETAARLPVGDHVDVVVVGAGLTGLFTARTLAEAGRTVVVVEARSVGSCASGASTGKASLLQAARHSLIADSLSLGVAREHLRAHAHGLEEILSLSASRRFGLERASAFTVAGTSAGVEQVRREHEVCRELGLPVTLHESLDAPYPVHAALELPDQVQLDPLALLGELVAAVAEAGGRIVEGCRVTGLDDDGDLVSVETSMGDLSADHVVLATASPILDHVPTTTTLVPHRSYLCAFDVPDQPLTGMHISVDSPSRSLRTAVVDGRRRLLVGGSGHRTGEARSTRRLVDDLEAWTTEHFPGARLTHAWSAQDHHPVGLVPLVTTFGGESGRVHFAGGYSKWGVTGAPAAARHLTDRLLGRPETVSFGTPSTWGRAKNALRSQAKAPAMMAGSLVRDGLTGEARVDGEDVRVSLVCPHAGGICTWNDAESTWDCPLHGSRFGPAGTILEGPATTDLDRLR</sequence>
<dbReference type="InterPro" id="IPR006076">
    <property type="entry name" value="FAD-dep_OxRdtase"/>
</dbReference>
<dbReference type="GO" id="GO:0016705">
    <property type="term" value="F:oxidoreductase activity, acting on paired donors, with incorporation or reduction of molecular oxygen"/>
    <property type="evidence" value="ECO:0007669"/>
    <property type="project" value="UniProtKB-ARBA"/>
</dbReference>
<evidence type="ECO:0000256" key="3">
    <source>
        <dbReference type="ARBA" id="ARBA00023004"/>
    </source>
</evidence>
<dbReference type="GO" id="GO:0005737">
    <property type="term" value="C:cytoplasm"/>
    <property type="evidence" value="ECO:0007669"/>
    <property type="project" value="TreeGrafter"/>
</dbReference>
<reference evidence="6 7" key="1">
    <citation type="submission" date="2018-06" db="EMBL/GenBank/DDBJ databases">
        <title>Freshwater and sediment microbial communities from various areas in North America, analyzing microbe dynamics in response to fracking.</title>
        <authorList>
            <person name="Lamendella R."/>
        </authorList>
    </citation>
    <scope>NUCLEOTIDE SEQUENCE [LARGE SCALE GENOMIC DNA]</scope>
    <source>
        <strain evidence="6 7">3b_TX</strain>
    </source>
</reference>
<proteinExistence type="predicted"/>
<keyword evidence="2" id="KW-0479">Metal-binding</keyword>
<name>A0A366IHL4_9MICO</name>
<dbReference type="InterPro" id="IPR036922">
    <property type="entry name" value="Rieske_2Fe-2S_sf"/>
</dbReference>
<dbReference type="Gene3D" id="3.30.9.10">
    <property type="entry name" value="D-Amino Acid Oxidase, subunit A, domain 2"/>
    <property type="match status" value="1"/>
</dbReference>
<keyword evidence="7" id="KW-1185">Reference proteome</keyword>
<dbReference type="Pfam" id="PF00355">
    <property type="entry name" value="Rieske"/>
    <property type="match status" value="1"/>
</dbReference>
<keyword evidence="1" id="KW-0001">2Fe-2S</keyword>
<dbReference type="PANTHER" id="PTHR13847">
    <property type="entry name" value="SARCOSINE DEHYDROGENASE-RELATED"/>
    <property type="match status" value="1"/>
</dbReference>
<dbReference type="Gene3D" id="3.50.50.60">
    <property type="entry name" value="FAD/NAD(P)-binding domain"/>
    <property type="match status" value="1"/>
</dbReference>
<dbReference type="SUPFAM" id="SSF51905">
    <property type="entry name" value="FAD/NAD(P)-binding domain"/>
    <property type="match status" value="1"/>
</dbReference>
<protein>
    <submittedName>
        <fullName evidence="6">Glycine/D-amino acid oxidase-like deaminating enzyme</fullName>
    </submittedName>
</protein>
<gene>
    <name evidence="6" type="ORF">DFO65_109113</name>
</gene>
<dbReference type="PANTHER" id="PTHR13847:SF274">
    <property type="entry name" value="RIESKE 2FE-2S IRON-SULFUR PROTEIN YHFW-RELATED"/>
    <property type="match status" value="1"/>
</dbReference>
<dbReference type="RefSeq" id="WP_113904907.1">
    <property type="nucleotide sequence ID" value="NZ_QNSB01000009.1"/>
</dbReference>
<evidence type="ECO:0000256" key="1">
    <source>
        <dbReference type="ARBA" id="ARBA00022714"/>
    </source>
</evidence>
<evidence type="ECO:0000313" key="6">
    <source>
        <dbReference type="EMBL" id="RBP70340.1"/>
    </source>
</evidence>
<dbReference type="PROSITE" id="PS51296">
    <property type="entry name" value="RIESKE"/>
    <property type="match status" value="1"/>
</dbReference>
<dbReference type="AlphaFoldDB" id="A0A366IHL4"/>
<evidence type="ECO:0000256" key="2">
    <source>
        <dbReference type="ARBA" id="ARBA00022723"/>
    </source>
</evidence>
<dbReference type="InterPro" id="IPR036188">
    <property type="entry name" value="FAD/NAD-bd_sf"/>
</dbReference>
<feature type="domain" description="Rieske" evidence="5">
    <location>
        <begin position="388"/>
        <end position="472"/>
    </location>
</feature>
<evidence type="ECO:0000259" key="5">
    <source>
        <dbReference type="PROSITE" id="PS51296"/>
    </source>
</evidence>
<comment type="caution">
    <text evidence="6">The sequence shown here is derived from an EMBL/GenBank/DDBJ whole genome shotgun (WGS) entry which is preliminary data.</text>
</comment>
<organism evidence="6 7">
    <name type="scientific">Brevibacterium celere</name>
    <dbReference type="NCBI Taxonomy" id="225845"/>
    <lineage>
        <taxon>Bacteria</taxon>
        <taxon>Bacillati</taxon>
        <taxon>Actinomycetota</taxon>
        <taxon>Actinomycetes</taxon>
        <taxon>Micrococcales</taxon>
        <taxon>Brevibacteriaceae</taxon>
        <taxon>Brevibacterium</taxon>
    </lineage>
</organism>
<dbReference type="Proteomes" id="UP000253509">
    <property type="component" value="Unassembled WGS sequence"/>
</dbReference>
<dbReference type="InterPro" id="IPR017941">
    <property type="entry name" value="Rieske_2Fe-2S"/>
</dbReference>
<keyword evidence="3" id="KW-0408">Iron</keyword>
<dbReference type="Pfam" id="PF01266">
    <property type="entry name" value="DAO"/>
    <property type="match status" value="1"/>
</dbReference>
<dbReference type="GO" id="GO:0046872">
    <property type="term" value="F:metal ion binding"/>
    <property type="evidence" value="ECO:0007669"/>
    <property type="project" value="UniProtKB-KW"/>
</dbReference>
<dbReference type="GO" id="GO:0004497">
    <property type="term" value="F:monooxygenase activity"/>
    <property type="evidence" value="ECO:0007669"/>
    <property type="project" value="UniProtKB-ARBA"/>
</dbReference>
<dbReference type="EMBL" id="QNSB01000009">
    <property type="protein sequence ID" value="RBP70340.1"/>
    <property type="molecule type" value="Genomic_DNA"/>
</dbReference>
<dbReference type="Gene3D" id="2.102.10.10">
    <property type="entry name" value="Rieske [2Fe-2S] iron-sulphur domain"/>
    <property type="match status" value="1"/>
</dbReference>
<dbReference type="GO" id="GO:0051537">
    <property type="term" value="F:2 iron, 2 sulfur cluster binding"/>
    <property type="evidence" value="ECO:0007669"/>
    <property type="project" value="UniProtKB-KW"/>
</dbReference>
<evidence type="ECO:0000313" key="7">
    <source>
        <dbReference type="Proteomes" id="UP000253509"/>
    </source>
</evidence>